<keyword evidence="3" id="KW-1185">Reference proteome</keyword>
<proteinExistence type="predicted"/>
<dbReference type="AlphaFoldDB" id="A0A1I8IQ47"/>
<evidence type="ECO:0000313" key="3">
    <source>
        <dbReference type="Proteomes" id="UP000095280"/>
    </source>
</evidence>
<reference evidence="4" key="1">
    <citation type="submission" date="2016-11" db="UniProtKB">
        <authorList>
            <consortium name="WormBaseParasite"/>
        </authorList>
    </citation>
    <scope>IDENTIFICATION</scope>
</reference>
<evidence type="ECO:0000313" key="4">
    <source>
        <dbReference type="WBParaSite" id="maker-uti_cns_0014907-snap-gene-0.2-mRNA-1"/>
    </source>
</evidence>
<protein>
    <submittedName>
        <fullName evidence="4">EGF-like domain-containing protein</fullName>
    </submittedName>
</protein>
<evidence type="ECO:0000256" key="2">
    <source>
        <dbReference type="SAM" id="SignalP"/>
    </source>
</evidence>
<feature type="signal peptide" evidence="2">
    <location>
        <begin position="1"/>
        <end position="22"/>
    </location>
</feature>
<accession>A0A1I8IQ47</accession>
<name>A0A1I8IQ47_9PLAT</name>
<dbReference type="Proteomes" id="UP000095280">
    <property type="component" value="Unplaced"/>
</dbReference>
<keyword evidence="2" id="KW-0732">Signal</keyword>
<feature type="region of interest" description="Disordered" evidence="1">
    <location>
        <begin position="184"/>
        <end position="224"/>
    </location>
</feature>
<dbReference type="WBParaSite" id="maker-uti_cns_0014907-snap-gene-0.2-mRNA-1">
    <property type="protein sequence ID" value="maker-uti_cns_0014907-snap-gene-0.2-mRNA-1"/>
    <property type="gene ID" value="maker-uti_cns_0014907-snap-gene-0.2"/>
</dbReference>
<feature type="chain" id="PRO_5009321127" evidence="2">
    <location>
        <begin position="23"/>
        <end position="480"/>
    </location>
</feature>
<evidence type="ECO:0000256" key="1">
    <source>
        <dbReference type="SAM" id="MobiDB-lite"/>
    </source>
</evidence>
<organism evidence="3 4">
    <name type="scientific">Macrostomum lignano</name>
    <dbReference type="NCBI Taxonomy" id="282301"/>
    <lineage>
        <taxon>Eukaryota</taxon>
        <taxon>Metazoa</taxon>
        <taxon>Spiralia</taxon>
        <taxon>Lophotrochozoa</taxon>
        <taxon>Platyhelminthes</taxon>
        <taxon>Rhabditophora</taxon>
        <taxon>Macrostomorpha</taxon>
        <taxon>Macrostomida</taxon>
        <taxon>Macrostomidae</taxon>
        <taxon>Macrostomum</taxon>
    </lineage>
</organism>
<sequence>MHRAMSAIECATTVLTIVLSMAASQTLVPPKCFVDEEVKPGLVCNAILHFHDKVVDQGQYCRGCQHCSGEHVSLTADNSFVWLHFEHPDLLVQFLACGELQKPDRRCNSGEVAAIFDSPHDAWRPQLRRHSCSCPVAMGNKVPLYQLRSWSLQNNQWVYEFVCPIEQCRVPDSLLPSAPALPATSTAGTAAATPDRQPAVAGSPTSTGRPTVCAEKRQSTSGGPVSVTFKCSCPQGYHCIIHDIVLKADGTAAGGKSGAGGGGASAGGGAGGSVGGGGGGGGAAGGGGGGDGSWIPLVSRSVNITQLGLGLSRLMVKSMTVAAMPRVAMTTGRPATSPISQPAHQHIAPVQIPMLKLQLCLSSSQRGSHLPSQSQSLPAIINRKSLQRSASEGQSHGEPQLTGWQLGRAVILRGAVGGKLLPGCCQTAVQAAAVDAGREQLGETGRAIAAIATGQGHLIETLLRLSVDFSPSSNWQHLDG</sequence>
<feature type="compositionally biased region" description="Low complexity" evidence="1">
    <location>
        <begin position="184"/>
        <end position="194"/>
    </location>
</feature>